<evidence type="ECO:0000313" key="1">
    <source>
        <dbReference type="EMBL" id="KRX12059.1"/>
    </source>
</evidence>
<keyword evidence="2" id="KW-1185">Reference proteome</keyword>
<protein>
    <submittedName>
        <fullName evidence="1">Uncharacterized protein</fullName>
    </submittedName>
</protein>
<comment type="caution">
    <text evidence="1">The sequence shown here is derived from an EMBL/GenBank/DDBJ whole genome shotgun (WGS) entry which is preliminary data.</text>
</comment>
<sequence length="42" mass="4920">MRCPLQSEFEAALTAILLRAVHRFLSAFKMLFRLSENILLIR</sequence>
<dbReference type="AlphaFoldDB" id="A0A0V0RC41"/>
<dbReference type="OrthoDB" id="5918752at2759"/>
<dbReference type="EMBL" id="JYDL01000883">
    <property type="protein sequence ID" value="KRX12059.1"/>
    <property type="molecule type" value="Genomic_DNA"/>
</dbReference>
<organism evidence="1 2">
    <name type="scientific">Trichinella nelsoni</name>
    <dbReference type="NCBI Taxonomy" id="6336"/>
    <lineage>
        <taxon>Eukaryota</taxon>
        <taxon>Metazoa</taxon>
        <taxon>Ecdysozoa</taxon>
        <taxon>Nematoda</taxon>
        <taxon>Enoplea</taxon>
        <taxon>Dorylaimia</taxon>
        <taxon>Trichinellida</taxon>
        <taxon>Trichinellidae</taxon>
        <taxon>Trichinella</taxon>
    </lineage>
</organism>
<reference evidence="1 2" key="1">
    <citation type="submission" date="2015-01" db="EMBL/GenBank/DDBJ databases">
        <title>Evolution of Trichinella species and genotypes.</title>
        <authorList>
            <person name="Korhonen P.K."/>
            <person name="Edoardo P."/>
            <person name="Giuseppe L.R."/>
            <person name="Gasser R.B."/>
        </authorList>
    </citation>
    <scope>NUCLEOTIDE SEQUENCE [LARGE SCALE GENOMIC DNA]</scope>
    <source>
        <strain evidence="1">ISS37</strain>
    </source>
</reference>
<dbReference type="Proteomes" id="UP000054630">
    <property type="component" value="Unassembled WGS sequence"/>
</dbReference>
<gene>
    <name evidence="1" type="ORF">T07_12209</name>
</gene>
<proteinExistence type="predicted"/>
<name>A0A0V0RC41_9BILA</name>
<evidence type="ECO:0000313" key="2">
    <source>
        <dbReference type="Proteomes" id="UP000054630"/>
    </source>
</evidence>
<accession>A0A0V0RC41</accession>